<evidence type="ECO:0000313" key="2">
    <source>
        <dbReference type="EMBL" id="GHI68754.1"/>
    </source>
</evidence>
<comment type="caution">
    <text evidence="2">The sequence shown here is derived from an EMBL/GenBank/DDBJ whole genome shotgun (WGS) entry which is preliminary data.</text>
</comment>
<sequence length="163" mass="16709">MAVAVSTVRVRRARDVMADAPGSADTGLVPAARAGAAFMGHRLVPGGVHSPGPAGPVTVRHCPLLSTRPGGSGSVPCCSRACTAERRIAGLQEGRRDQVRTVYGAGRPAPGGPLRAVSRKNLAVRMQSGRAPVAGSGRSRPAWNAGPCVRAPPVTQPQKARMP</sequence>
<evidence type="ECO:0000313" key="3">
    <source>
        <dbReference type="EMBL" id="GHI68838.1"/>
    </source>
</evidence>
<feature type="region of interest" description="Disordered" evidence="1">
    <location>
        <begin position="128"/>
        <end position="163"/>
    </location>
</feature>
<protein>
    <submittedName>
        <fullName evidence="2">Uncharacterized protein</fullName>
    </submittedName>
</protein>
<dbReference type="EMBL" id="BNEC01000003">
    <property type="protein sequence ID" value="GHI68754.1"/>
    <property type="molecule type" value="Genomic_DNA"/>
</dbReference>
<name>A0ABQ3SKU4_9ACTN</name>
<evidence type="ECO:0000313" key="4">
    <source>
        <dbReference type="Proteomes" id="UP000613974"/>
    </source>
</evidence>
<dbReference type="EMBL" id="BNEC01000005">
    <property type="protein sequence ID" value="GHI68838.1"/>
    <property type="molecule type" value="Genomic_DNA"/>
</dbReference>
<gene>
    <name evidence="2" type="ORF">Snoj_26720</name>
    <name evidence="3" type="ORF">Snoj_27560</name>
</gene>
<reference evidence="2" key="2">
    <citation type="submission" date="2024-05" db="EMBL/GenBank/DDBJ databases">
        <title>Whole genome shotgun sequence of Streptomyces nojiriensis NBRC 13794.</title>
        <authorList>
            <person name="Komaki H."/>
            <person name="Tamura T."/>
        </authorList>
    </citation>
    <scope>NUCLEOTIDE SEQUENCE</scope>
    <source>
        <strain evidence="2 4">NBRC 13794</strain>
    </source>
</reference>
<proteinExistence type="predicted"/>
<evidence type="ECO:0000256" key="1">
    <source>
        <dbReference type="SAM" id="MobiDB-lite"/>
    </source>
</evidence>
<reference evidence="4" key="1">
    <citation type="submission" date="2023-07" db="EMBL/GenBank/DDBJ databases">
        <title>Whole genome shotgun sequence of Streptomyces nojiriensis NBRC 13794.</title>
        <authorList>
            <person name="Komaki H."/>
            <person name="Tamura T."/>
        </authorList>
    </citation>
    <scope>NUCLEOTIDE SEQUENCE [LARGE SCALE GENOMIC DNA]</scope>
    <source>
        <strain evidence="4">NBRC 13794</strain>
    </source>
</reference>
<dbReference type="Proteomes" id="UP000613974">
    <property type="component" value="Unassembled WGS sequence"/>
</dbReference>
<organism evidence="2 4">
    <name type="scientific">Streptomyces nojiriensis</name>
    <dbReference type="NCBI Taxonomy" id="66374"/>
    <lineage>
        <taxon>Bacteria</taxon>
        <taxon>Bacillati</taxon>
        <taxon>Actinomycetota</taxon>
        <taxon>Actinomycetes</taxon>
        <taxon>Kitasatosporales</taxon>
        <taxon>Streptomycetaceae</taxon>
        <taxon>Streptomyces</taxon>
    </lineage>
</organism>
<accession>A0ABQ3SKU4</accession>
<keyword evidence="4" id="KW-1185">Reference proteome</keyword>